<reference evidence="4 5" key="1">
    <citation type="submission" date="2018-09" db="EMBL/GenBank/DDBJ databases">
        <title>Whole genome sequencing of Microbacterium oryzae strain MB-10T.</title>
        <authorList>
            <person name="Das S.K."/>
        </authorList>
    </citation>
    <scope>NUCLEOTIDE SEQUENCE [LARGE SCALE GENOMIC DNA]</scope>
    <source>
        <strain evidence="4 5">MB-10</strain>
    </source>
</reference>
<dbReference type="Gene3D" id="3.40.50.300">
    <property type="entry name" value="P-loop containing nucleotide triphosphate hydrolases"/>
    <property type="match status" value="1"/>
</dbReference>
<dbReference type="GO" id="GO:0022857">
    <property type="term" value="F:transmembrane transporter activity"/>
    <property type="evidence" value="ECO:0007669"/>
    <property type="project" value="TreeGrafter"/>
</dbReference>
<dbReference type="PANTHER" id="PTHR24220:SF676">
    <property type="entry name" value="OLIGOPEPTIDE TRANSPORT ATP-BINDING PROTEIN AMIE"/>
    <property type="match status" value="1"/>
</dbReference>
<dbReference type="KEGG" id="moj:D7D94_03410"/>
<keyword evidence="2 4" id="KW-0067">ATP-binding</keyword>
<protein>
    <submittedName>
        <fullName evidence="4">ATP-binding cassette domain-containing protein</fullName>
    </submittedName>
</protein>
<keyword evidence="1" id="KW-0547">Nucleotide-binding</keyword>
<name>A0A6I6DYT0_9MICO</name>
<dbReference type="InterPro" id="IPR003439">
    <property type="entry name" value="ABC_transporter-like_ATP-bd"/>
</dbReference>
<proteinExistence type="predicted"/>
<feature type="domain" description="ABC transporter" evidence="3">
    <location>
        <begin position="11"/>
        <end position="258"/>
    </location>
</feature>
<evidence type="ECO:0000256" key="2">
    <source>
        <dbReference type="ARBA" id="ARBA00022840"/>
    </source>
</evidence>
<dbReference type="GO" id="GO:0005524">
    <property type="term" value="F:ATP binding"/>
    <property type="evidence" value="ECO:0007669"/>
    <property type="project" value="UniProtKB-KW"/>
</dbReference>
<sequence>MRVPDDTENAIRCDDLSVARSGKGHAIRAVDGVTATLPVGSTLCIAGPTGSGKSSLASVLAGTRDRSITVSGGDAFVTGISVRHPGRAHRVLTYRSGYVPQGGGSGLPSRLTVSEVITEPITSRDRRVNQRALAVRVAALLDEMHLPLGAASKFPYELSAGMRQRVAFARALVLDPRVLIADEPMANIGLEVRHVIFDAIRRRQQEWGMAALLVTNDPDLARELSADRLILRSGHVVAAGDSQHLEWTPGTKSTETLLVA</sequence>
<evidence type="ECO:0000259" key="3">
    <source>
        <dbReference type="PROSITE" id="PS50893"/>
    </source>
</evidence>
<organism evidence="4 5">
    <name type="scientific">Microbacterium oryzae</name>
    <dbReference type="NCBI Taxonomy" id="743009"/>
    <lineage>
        <taxon>Bacteria</taxon>
        <taxon>Bacillati</taxon>
        <taxon>Actinomycetota</taxon>
        <taxon>Actinomycetes</taxon>
        <taxon>Micrococcales</taxon>
        <taxon>Microbacteriaceae</taxon>
        <taxon>Microbacterium</taxon>
    </lineage>
</organism>
<dbReference type="AlphaFoldDB" id="A0A6I6DYT0"/>
<evidence type="ECO:0000256" key="1">
    <source>
        <dbReference type="ARBA" id="ARBA00022741"/>
    </source>
</evidence>
<dbReference type="Pfam" id="PF00005">
    <property type="entry name" value="ABC_tran"/>
    <property type="match status" value="1"/>
</dbReference>
<dbReference type="GO" id="GO:0016887">
    <property type="term" value="F:ATP hydrolysis activity"/>
    <property type="evidence" value="ECO:0007669"/>
    <property type="project" value="InterPro"/>
</dbReference>
<dbReference type="OrthoDB" id="5113678at2"/>
<dbReference type="SMART" id="SM00382">
    <property type="entry name" value="AAA"/>
    <property type="match status" value="1"/>
</dbReference>
<dbReference type="InterPro" id="IPR017871">
    <property type="entry name" value="ABC_transporter-like_CS"/>
</dbReference>
<dbReference type="RefSeq" id="WP_156241223.1">
    <property type="nucleotide sequence ID" value="NZ_BAAAZL010000002.1"/>
</dbReference>
<gene>
    <name evidence="4" type="ORF">D7D94_03410</name>
</gene>
<dbReference type="Proteomes" id="UP000422989">
    <property type="component" value="Chromosome"/>
</dbReference>
<dbReference type="GO" id="GO:0005886">
    <property type="term" value="C:plasma membrane"/>
    <property type="evidence" value="ECO:0007669"/>
    <property type="project" value="TreeGrafter"/>
</dbReference>
<keyword evidence="5" id="KW-1185">Reference proteome</keyword>
<evidence type="ECO:0000313" key="4">
    <source>
        <dbReference type="EMBL" id="QGU26819.1"/>
    </source>
</evidence>
<accession>A0A6I6DYT0</accession>
<dbReference type="PANTHER" id="PTHR24220">
    <property type="entry name" value="IMPORT ATP-BINDING PROTEIN"/>
    <property type="match status" value="1"/>
</dbReference>
<dbReference type="InterPro" id="IPR003593">
    <property type="entry name" value="AAA+_ATPase"/>
</dbReference>
<dbReference type="PROSITE" id="PS50893">
    <property type="entry name" value="ABC_TRANSPORTER_2"/>
    <property type="match status" value="1"/>
</dbReference>
<evidence type="ECO:0000313" key="5">
    <source>
        <dbReference type="Proteomes" id="UP000422989"/>
    </source>
</evidence>
<dbReference type="SUPFAM" id="SSF52540">
    <property type="entry name" value="P-loop containing nucleoside triphosphate hydrolases"/>
    <property type="match status" value="1"/>
</dbReference>
<dbReference type="PROSITE" id="PS00211">
    <property type="entry name" value="ABC_TRANSPORTER_1"/>
    <property type="match status" value="1"/>
</dbReference>
<dbReference type="EMBL" id="CP032550">
    <property type="protein sequence ID" value="QGU26819.1"/>
    <property type="molecule type" value="Genomic_DNA"/>
</dbReference>
<dbReference type="InterPro" id="IPR015854">
    <property type="entry name" value="ABC_transpr_LolD-like"/>
</dbReference>
<dbReference type="InterPro" id="IPR027417">
    <property type="entry name" value="P-loop_NTPase"/>
</dbReference>